<dbReference type="EMBL" id="CAKOAT010886264">
    <property type="protein sequence ID" value="CAH8390297.1"/>
    <property type="molecule type" value="Genomic_DNA"/>
</dbReference>
<keyword evidence="3" id="KW-1185">Reference proteome</keyword>
<evidence type="ECO:0000313" key="2">
    <source>
        <dbReference type="EMBL" id="CAH8390297.1"/>
    </source>
</evidence>
<keyword evidence="1" id="KW-0812">Transmembrane</keyword>
<organism evidence="2 3">
    <name type="scientific">Eruca vesicaria subsp. sativa</name>
    <name type="common">Garden rocket</name>
    <name type="synonym">Eruca sativa</name>
    <dbReference type="NCBI Taxonomy" id="29727"/>
    <lineage>
        <taxon>Eukaryota</taxon>
        <taxon>Viridiplantae</taxon>
        <taxon>Streptophyta</taxon>
        <taxon>Embryophyta</taxon>
        <taxon>Tracheophyta</taxon>
        <taxon>Spermatophyta</taxon>
        <taxon>Magnoliopsida</taxon>
        <taxon>eudicotyledons</taxon>
        <taxon>Gunneridae</taxon>
        <taxon>Pentapetalae</taxon>
        <taxon>rosids</taxon>
        <taxon>malvids</taxon>
        <taxon>Brassicales</taxon>
        <taxon>Brassicaceae</taxon>
        <taxon>Brassiceae</taxon>
        <taxon>Eruca</taxon>
    </lineage>
</organism>
<evidence type="ECO:0000313" key="3">
    <source>
        <dbReference type="Proteomes" id="UP001642260"/>
    </source>
</evidence>
<protein>
    <submittedName>
        <fullName evidence="2">Uncharacterized protein</fullName>
    </submittedName>
</protein>
<evidence type="ECO:0000256" key="1">
    <source>
        <dbReference type="SAM" id="Phobius"/>
    </source>
</evidence>
<feature type="transmembrane region" description="Helical" evidence="1">
    <location>
        <begin position="6"/>
        <end position="29"/>
    </location>
</feature>
<dbReference type="Proteomes" id="UP001642260">
    <property type="component" value="Unassembled WGS sequence"/>
</dbReference>
<sequence>MGTVRPIIFGHEGMITILAILLIGSSGGVMRGEMKRETKDQDMGRGLIIVMAIFPSMQECGEAITYSSPPRLAAASEEQFIGALSDIGVMEEDGGGEDLLLEDDLFDEELMDIEEKTQEMEITAPHRSKGLLPPLIRGGGAKEEHDALTVVLGG</sequence>
<keyword evidence="1" id="KW-1133">Transmembrane helix</keyword>
<name>A0ABC8M281_ERUVS</name>
<reference evidence="2 3" key="1">
    <citation type="submission" date="2022-03" db="EMBL/GenBank/DDBJ databases">
        <authorList>
            <person name="Macdonald S."/>
            <person name="Ahmed S."/>
            <person name="Newling K."/>
        </authorList>
    </citation>
    <scope>NUCLEOTIDE SEQUENCE [LARGE SCALE GENOMIC DNA]</scope>
</reference>
<gene>
    <name evidence="2" type="ORF">ERUC_LOCUS42780</name>
</gene>
<comment type="caution">
    <text evidence="2">The sequence shown here is derived from an EMBL/GenBank/DDBJ whole genome shotgun (WGS) entry which is preliminary data.</text>
</comment>
<proteinExistence type="predicted"/>
<dbReference type="AlphaFoldDB" id="A0ABC8M281"/>
<keyword evidence="1" id="KW-0472">Membrane</keyword>
<accession>A0ABC8M281</accession>